<evidence type="ECO:0000256" key="1">
    <source>
        <dbReference type="SAM" id="Phobius"/>
    </source>
</evidence>
<dbReference type="Proteomes" id="UP000274920">
    <property type="component" value="Unassembled WGS sequence"/>
</dbReference>
<feature type="transmembrane region" description="Helical" evidence="1">
    <location>
        <begin position="12"/>
        <end position="34"/>
    </location>
</feature>
<reference evidence="4" key="1">
    <citation type="submission" date="2018-10" db="EMBL/GenBank/DDBJ databases">
        <title>Schaedlerella arabinophila gen. nov. sp. nov., isolated from the mouse intestinal tract and comparative analysis with the genome of the closely related altered Schaedler flora strain ASF502.</title>
        <authorList>
            <person name="Miyake S."/>
            <person name="Soh M."/>
            <person name="Seedorf H."/>
        </authorList>
    </citation>
    <scope>NUCLEOTIDE SEQUENCE [LARGE SCALE GENOMIC DNA]</scope>
    <source>
        <strain evidence="4">DSM 106076</strain>
    </source>
</reference>
<evidence type="ECO:0000313" key="5">
    <source>
        <dbReference type="Proteomes" id="UP000274920"/>
    </source>
</evidence>
<dbReference type="PANTHER" id="PTHR34220">
    <property type="entry name" value="SENSOR HISTIDINE KINASE YPDA"/>
    <property type="match status" value="1"/>
</dbReference>
<dbReference type="AlphaFoldDB" id="A0A3R8JKR4"/>
<evidence type="ECO:0000259" key="2">
    <source>
        <dbReference type="Pfam" id="PF02518"/>
    </source>
</evidence>
<evidence type="ECO:0000313" key="4">
    <source>
        <dbReference type="EMBL" id="RRK30472.1"/>
    </source>
</evidence>
<dbReference type="Pfam" id="PF02518">
    <property type="entry name" value="HATPase_c"/>
    <property type="match status" value="1"/>
</dbReference>
<dbReference type="InterPro" id="IPR050640">
    <property type="entry name" value="Bact_2-comp_sensor_kinase"/>
</dbReference>
<feature type="domain" description="Signal transduction histidine kinase internal region" evidence="3">
    <location>
        <begin position="355"/>
        <end position="432"/>
    </location>
</feature>
<dbReference type="GO" id="GO:0016020">
    <property type="term" value="C:membrane"/>
    <property type="evidence" value="ECO:0007669"/>
    <property type="project" value="InterPro"/>
</dbReference>
<proteinExistence type="predicted"/>
<feature type="transmembrane region" description="Helical" evidence="1">
    <location>
        <begin position="266"/>
        <end position="287"/>
    </location>
</feature>
<sequence length="552" mass="62684">MIRHKSYSMVKLLRTIYTSITLFLLTIVFVFSLYSLHMVKSQFTAAQQQALNLYMNELDQCLSRISSSLHMYRIQEGAPDFSALGSGDIYRRKSDIISDFSSNILFLNHCEGLFLYDAENDEYGYVFNNSPNSPQTYNTRLKIKDTVSSIMEETGLSAFSGWHLKELDGRRYLLYLQWMNGFCYGSWVSTDSLLPEVSGLSPYPDAFLFLTDEQGEYLSSSPGADPAEALSTHTYITTSQASSAAPLVLSVSTPESHYLATMSVSLRFLIGVSIFALLTIAVANTALRRIIKDPLNQVLAVITQYESGNLDYTPSNEGMPQEVLHINQALSSMSHEIQMLKIDVYEKQLRLKDIQLQYLQHQIKPHFIINILNTIGVMVQMKENKKITEVVKCLSQYMRNTMNLTIRTATLRHELEHLENYLTLQRIRYPDQITVNYRLDPDLNDFEIPILTIQTLVENIFKHALEPYEPLVIEIRTCIRQNRMVLAVHDNGCGFPRELMDEFNSHPSTPGDGQHIGLVNIRQRLDLECPDSSMLLSNDSGAVVTITLPLPG</sequence>
<dbReference type="PANTHER" id="PTHR34220:SF7">
    <property type="entry name" value="SENSOR HISTIDINE KINASE YPDA"/>
    <property type="match status" value="1"/>
</dbReference>
<dbReference type="Pfam" id="PF06580">
    <property type="entry name" value="His_kinase"/>
    <property type="match status" value="1"/>
</dbReference>
<gene>
    <name evidence="4" type="ORF">EBB54_03085</name>
</gene>
<accession>A0A3R8JKR4</accession>
<name>A0A3R8JKR4_9FIRM</name>
<dbReference type="Gene3D" id="3.30.565.10">
    <property type="entry name" value="Histidine kinase-like ATPase, C-terminal domain"/>
    <property type="match status" value="1"/>
</dbReference>
<keyword evidence="1" id="KW-0812">Transmembrane</keyword>
<dbReference type="InterPro" id="IPR036890">
    <property type="entry name" value="HATPase_C_sf"/>
</dbReference>
<organism evidence="4 5">
    <name type="scientific">Schaedlerella arabinosiphila</name>
    <dbReference type="NCBI Taxonomy" id="2044587"/>
    <lineage>
        <taxon>Bacteria</taxon>
        <taxon>Bacillati</taxon>
        <taxon>Bacillota</taxon>
        <taxon>Clostridia</taxon>
        <taxon>Lachnospirales</taxon>
        <taxon>Lachnospiraceae</taxon>
        <taxon>Schaedlerella</taxon>
    </lineage>
</organism>
<dbReference type="RefSeq" id="WP_125126294.1">
    <property type="nucleotide sequence ID" value="NZ_RHJS01000002.1"/>
</dbReference>
<feature type="domain" description="Histidine kinase/HSP90-like ATPase" evidence="2">
    <location>
        <begin position="453"/>
        <end position="551"/>
    </location>
</feature>
<keyword evidence="1" id="KW-1133">Transmembrane helix</keyword>
<keyword evidence="1" id="KW-0472">Membrane</keyword>
<comment type="caution">
    <text evidence="4">The sequence shown here is derived from an EMBL/GenBank/DDBJ whole genome shotgun (WGS) entry which is preliminary data.</text>
</comment>
<dbReference type="InterPro" id="IPR003594">
    <property type="entry name" value="HATPase_dom"/>
</dbReference>
<keyword evidence="5" id="KW-1185">Reference proteome</keyword>
<dbReference type="SUPFAM" id="SSF55874">
    <property type="entry name" value="ATPase domain of HSP90 chaperone/DNA topoisomerase II/histidine kinase"/>
    <property type="match status" value="1"/>
</dbReference>
<dbReference type="InterPro" id="IPR010559">
    <property type="entry name" value="Sig_transdc_His_kin_internal"/>
</dbReference>
<protein>
    <submittedName>
        <fullName evidence="4">Uncharacterized protein</fullName>
    </submittedName>
</protein>
<evidence type="ECO:0000259" key="3">
    <source>
        <dbReference type="Pfam" id="PF06580"/>
    </source>
</evidence>
<dbReference type="EMBL" id="RHJS01000002">
    <property type="protein sequence ID" value="RRK30472.1"/>
    <property type="molecule type" value="Genomic_DNA"/>
</dbReference>
<dbReference type="GO" id="GO:0000155">
    <property type="term" value="F:phosphorelay sensor kinase activity"/>
    <property type="evidence" value="ECO:0007669"/>
    <property type="project" value="InterPro"/>
</dbReference>